<protein>
    <submittedName>
        <fullName evidence="1">Uncharacterized protein</fullName>
    </submittedName>
</protein>
<dbReference type="AlphaFoldDB" id="A0A0B1SRN8"/>
<name>A0A0B1SRN8_OESDE</name>
<dbReference type="EMBL" id="KN561409">
    <property type="protein sequence ID" value="KHJ86142.1"/>
    <property type="molecule type" value="Genomic_DNA"/>
</dbReference>
<sequence length="43" mass="5069">MRGSMAWRVLSLRRVSMRKQSTSIPNKRWAGLSKLRLLPSERQ</sequence>
<accession>A0A0B1SRN8</accession>
<evidence type="ECO:0000313" key="1">
    <source>
        <dbReference type="EMBL" id="KHJ86142.1"/>
    </source>
</evidence>
<reference evidence="1 2" key="1">
    <citation type="submission" date="2014-03" db="EMBL/GenBank/DDBJ databases">
        <title>Draft genome of the hookworm Oesophagostomum dentatum.</title>
        <authorList>
            <person name="Mitreva M."/>
        </authorList>
    </citation>
    <scope>NUCLEOTIDE SEQUENCE [LARGE SCALE GENOMIC DNA]</scope>
    <source>
        <strain evidence="1 2">OD-Hann</strain>
    </source>
</reference>
<evidence type="ECO:0000313" key="2">
    <source>
        <dbReference type="Proteomes" id="UP000053660"/>
    </source>
</evidence>
<organism evidence="1 2">
    <name type="scientific">Oesophagostomum dentatum</name>
    <name type="common">Nodular worm</name>
    <dbReference type="NCBI Taxonomy" id="61180"/>
    <lineage>
        <taxon>Eukaryota</taxon>
        <taxon>Metazoa</taxon>
        <taxon>Ecdysozoa</taxon>
        <taxon>Nematoda</taxon>
        <taxon>Chromadorea</taxon>
        <taxon>Rhabditida</taxon>
        <taxon>Rhabditina</taxon>
        <taxon>Rhabditomorpha</taxon>
        <taxon>Strongyloidea</taxon>
        <taxon>Strongylidae</taxon>
        <taxon>Oesophagostomum</taxon>
    </lineage>
</organism>
<gene>
    <name evidence="1" type="ORF">OESDEN_14116</name>
</gene>
<keyword evidence="2" id="KW-1185">Reference proteome</keyword>
<dbReference type="Proteomes" id="UP000053660">
    <property type="component" value="Unassembled WGS sequence"/>
</dbReference>
<proteinExistence type="predicted"/>